<dbReference type="CDD" id="cd15457">
    <property type="entry name" value="NADAR"/>
    <property type="match status" value="1"/>
</dbReference>
<evidence type="ECO:0000313" key="2">
    <source>
        <dbReference type="EMBL" id="GAW03828.1"/>
    </source>
</evidence>
<organism evidence="2 3">
    <name type="scientific">Lentinula edodes</name>
    <name type="common">Shiitake mushroom</name>
    <name type="synonym">Lentinus edodes</name>
    <dbReference type="NCBI Taxonomy" id="5353"/>
    <lineage>
        <taxon>Eukaryota</taxon>
        <taxon>Fungi</taxon>
        <taxon>Dikarya</taxon>
        <taxon>Basidiomycota</taxon>
        <taxon>Agaricomycotina</taxon>
        <taxon>Agaricomycetes</taxon>
        <taxon>Agaricomycetidae</taxon>
        <taxon>Agaricales</taxon>
        <taxon>Marasmiineae</taxon>
        <taxon>Omphalotaceae</taxon>
        <taxon>Lentinula</taxon>
    </lineage>
</organism>
<comment type="caution">
    <text evidence="2">The sequence shown here is derived from an EMBL/GenBank/DDBJ whole genome shotgun (WGS) entry which is preliminary data.</text>
</comment>
<protein>
    <submittedName>
        <fullName evidence="2">Swarming motility protein ybiA</fullName>
    </submittedName>
</protein>
<evidence type="ECO:0000313" key="3">
    <source>
        <dbReference type="Proteomes" id="UP000188533"/>
    </source>
</evidence>
<keyword evidence="3" id="KW-1185">Reference proteome</keyword>
<dbReference type="Pfam" id="PF08719">
    <property type="entry name" value="NADAR"/>
    <property type="match status" value="1"/>
</dbReference>
<dbReference type="InterPro" id="IPR037238">
    <property type="entry name" value="YbiA-like_sf"/>
</dbReference>
<dbReference type="EMBL" id="BDGU01000159">
    <property type="protein sequence ID" value="GAW03828.1"/>
    <property type="molecule type" value="Genomic_DNA"/>
</dbReference>
<dbReference type="Proteomes" id="UP000188533">
    <property type="component" value="Unassembled WGS sequence"/>
</dbReference>
<sequence>MLVQTSFSPTNLDSGPFSTGAASWSYGTYTENYIGGFNGGHHNGDYSHSNKHAESSCYPRRGNRDGNRIFFYHKHQPYFEFTNFSRHTVSYEGKIYPTSEHLFQAFKFIDHNPHLAEHIRTCSDLPRVALIEAHRLHEKQRSDWREVNVEKMELTLYLKFTQHRQLREKLVSTGNAELVENSDTDSFWGIGPDGRGRNELGKALGRLRAYLRGGA</sequence>
<dbReference type="NCBIfam" id="TIGR02464">
    <property type="entry name" value="ribofla_fusion"/>
    <property type="match status" value="1"/>
</dbReference>
<evidence type="ECO:0000259" key="1">
    <source>
        <dbReference type="Pfam" id="PF08719"/>
    </source>
</evidence>
<proteinExistence type="predicted"/>
<reference evidence="2 3" key="2">
    <citation type="submission" date="2017-02" db="EMBL/GenBank/DDBJ databases">
        <title>A genome survey and senescence transcriptome analysis in Lentinula edodes.</title>
        <authorList>
            <person name="Sakamoto Y."/>
            <person name="Nakade K."/>
            <person name="Sato S."/>
            <person name="Yoshida Y."/>
            <person name="Miyazaki K."/>
            <person name="Natsume S."/>
            <person name="Konno N."/>
        </authorList>
    </citation>
    <scope>NUCLEOTIDE SEQUENCE [LARGE SCALE GENOMIC DNA]</scope>
    <source>
        <strain evidence="2 3">NBRC 111202</strain>
    </source>
</reference>
<dbReference type="STRING" id="5353.A0A1Q3E9D2"/>
<dbReference type="AlphaFoldDB" id="A0A1Q3E9D2"/>
<reference evidence="2 3" key="1">
    <citation type="submission" date="2016-08" db="EMBL/GenBank/DDBJ databases">
        <authorList>
            <consortium name="Lentinula edodes genome sequencing consortium"/>
            <person name="Sakamoto Y."/>
            <person name="Nakade K."/>
            <person name="Sato S."/>
            <person name="Yoshida Y."/>
            <person name="Miyazaki K."/>
            <person name="Natsume S."/>
            <person name="Konno N."/>
        </authorList>
    </citation>
    <scope>NUCLEOTIDE SEQUENCE [LARGE SCALE GENOMIC DNA]</scope>
    <source>
        <strain evidence="2 3">NBRC 111202</strain>
    </source>
</reference>
<feature type="domain" description="NADAR" evidence="1">
    <location>
        <begin position="70"/>
        <end position="212"/>
    </location>
</feature>
<accession>A0A1Q3E9D2</accession>
<gene>
    <name evidence="2" type="ORF">LENED_005580</name>
</gene>
<dbReference type="SUPFAM" id="SSF143990">
    <property type="entry name" value="YbiA-like"/>
    <property type="match status" value="1"/>
</dbReference>
<name>A0A1Q3E9D2_LENED</name>
<dbReference type="InterPro" id="IPR012816">
    <property type="entry name" value="NADAR"/>
</dbReference>
<dbReference type="Gene3D" id="1.10.357.40">
    <property type="entry name" value="YbiA-like"/>
    <property type="match status" value="1"/>
</dbReference>